<sequence>MVGKQEDGGSVTTGISTPAYATAISCEETGRNSRYSVTLPPEQQPGPSAPVISTKDEVIVETSDGGLFLLSRCRLAAESHFFRALFHGSYLESKASRVRLTCINSSDFRACLSLTAHMYNGTTPKFSAEAAMNLMVTASFLQMSSLMEELSNTVVNCVHPSNRLAAYRKATIRNAPLAQRLWASIVKEFRLHMSSGDYERMTESEILKALADERLDVGSREEEALITNWIAKNPKNNERMVRLKAEALRRRGTDSRLGPVVRDRIPREIILAIGGWSTGGPSDIVEVFNPRAHSWVVPESTIREIPRAYHGAVLCDEKMIIFGGFNGREYFQHAKLFDLNKKSWEYVANMHDRRCYVAATPFIDPSGKYHVVAAGGYNGFRRLNSGEILNLERNHWYHLPFMAKQRSDAGAVVLAGRPTVIGGFDGRLIHNDIEMLDFESQSWLTGSSVMRSVRTGVSAVTYDSNAVIVVGGFNGVRRLKSTEFYDHRVGLWYPLPDMEITRSNFGIELMNGSIYIAGGFDGSRTTNTVERFDMRAYKWETLPSMSIPKSALRLIRIADHDAIKGLINFQPQTVDFI</sequence>
<dbReference type="InterPro" id="IPR000210">
    <property type="entry name" value="BTB/POZ_dom"/>
</dbReference>
<dbReference type="InterPro" id="IPR011333">
    <property type="entry name" value="SKP1/BTB/POZ_sf"/>
</dbReference>
<dbReference type="Pfam" id="PF24681">
    <property type="entry name" value="Kelch_KLHDC2_KLHL20_DRC7"/>
    <property type="match status" value="1"/>
</dbReference>
<keyword evidence="1" id="KW-0880">Kelch repeat</keyword>
<dbReference type="CDD" id="cd18186">
    <property type="entry name" value="BTB_POZ_ZBTB_KLHL-like"/>
    <property type="match status" value="1"/>
</dbReference>
<dbReference type="SMART" id="SM00612">
    <property type="entry name" value="Kelch"/>
    <property type="match status" value="6"/>
</dbReference>
<accession>A0ABR1C1D1</accession>
<evidence type="ECO:0000313" key="5">
    <source>
        <dbReference type="Proteomes" id="UP001303046"/>
    </source>
</evidence>
<dbReference type="PROSITE" id="PS50097">
    <property type="entry name" value="BTB"/>
    <property type="match status" value="1"/>
</dbReference>
<feature type="domain" description="BTB" evidence="3">
    <location>
        <begin position="56"/>
        <end position="121"/>
    </location>
</feature>
<dbReference type="PANTHER" id="PTHR24412">
    <property type="entry name" value="KELCH PROTEIN"/>
    <property type="match status" value="1"/>
</dbReference>
<dbReference type="InterPro" id="IPR006652">
    <property type="entry name" value="Kelch_1"/>
</dbReference>
<dbReference type="Gene3D" id="3.30.710.10">
    <property type="entry name" value="Potassium Channel Kv1.1, Chain A"/>
    <property type="match status" value="1"/>
</dbReference>
<evidence type="ECO:0000313" key="4">
    <source>
        <dbReference type="EMBL" id="KAK6731555.1"/>
    </source>
</evidence>
<dbReference type="PANTHER" id="PTHR24412:SF172">
    <property type="entry name" value="KELCH-LIKE PROTEIN 10"/>
    <property type="match status" value="1"/>
</dbReference>
<keyword evidence="5" id="KW-1185">Reference proteome</keyword>
<evidence type="ECO:0000259" key="3">
    <source>
        <dbReference type="PROSITE" id="PS50097"/>
    </source>
</evidence>
<dbReference type="SUPFAM" id="SSF54695">
    <property type="entry name" value="POZ domain"/>
    <property type="match status" value="1"/>
</dbReference>
<dbReference type="SUPFAM" id="SSF117281">
    <property type="entry name" value="Kelch motif"/>
    <property type="match status" value="2"/>
</dbReference>
<protein>
    <recommendedName>
        <fullName evidence="3">BTB domain-containing protein</fullName>
    </recommendedName>
</protein>
<dbReference type="Pfam" id="PF01344">
    <property type="entry name" value="Kelch_1"/>
    <property type="match status" value="2"/>
</dbReference>
<evidence type="ECO:0000256" key="1">
    <source>
        <dbReference type="ARBA" id="ARBA00022441"/>
    </source>
</evidence>
<dbReference type="Proteomes" id="UP001303046">
    <property type="component" value="Unassembled WGS sequence"/>
</dbReference>
<organism evidence="4 5">
    <name type="scientific">Necator americanus</name>
    <name type="common">Human hookworm</name>
    <dbReference type="NCBI Taxonomy" id="51031"/>
    <lineage>
        <taxon>Eukaryota</taxon>
        <taxon>Metazoa</taxon>
        <taxon>Ecdysozoa</taxon>
        <taxon>Nematoda</taxon>
        <taxon>Chromadorea</taxon>
        <taxon>Rhabditida</taxon>
        <taxon>Rhabditina</taxon>
        <taxon>Rhabditomorpha</taxon>
        <taxon>Strongyloidea</taxon>
        <taxon>Ancylostomatidae</taxon>
        <taxon>Bunostominae</taxon>
        <taxon>Necator</taxon>
    </lineage>
</organism>
<evidence type="ECO:0000256" key="2">
    <source>
        <dbReference type="ARBA" id="ARBA00022737"/>
    </source>
</evidence>
<name>A0ABR1C1D1_NECAM</name>
<proteinExistence type="predicted"/>
<dbReference type="Pfam" id="PF00651">
    <property type="entry name" value="BTB"/>
    <property type="match status" value="1"/>
</dbReference>
<dbReference type="Gene3D" id="2.120.10.80">
    <property type="entry name" value="Kelch-type beta propeller"/>
    <property type="match status" value="2"/>
</dbReference>
<comment type="caution">
    <text evidence="4">The sequence shown here is derived from an EMBL/GenBank/DDBJ whole genome shotgun (WGS) entry which is preliminary data.</text>
</comment>
<gene>
    <name evidence="4" type="primary">Necator_chrI.g3925</name>
    <name evidence="4" type="ORF">RB195_007796</name>
</gene>
<keyword evidence="2" id="KW-0677">Repeat</keyword>
<dbReference type="InterPro" id="IPR015915">
    <property type="entry name" value="Kelch-typ_b-propeller"/>
</dbReference>
<dbReference type="PROSITE" id="PS51257">
    <property type="entry name" value="PROKAR_LIPOPROTEIN"/>
    <property type="match status" value="1"/>
</dbReference>
<dbReference type="EMBL" id="JAVFWL010000001">
    <property type="protein sequence ID" value="KAK6731555.1"/>
    <property type="molecule type" value="Genomic_DNA"/>
</dbReference>
<reference evidence="4 5" key="1">
    <citation type="submission" date="2023-08" db="EMBL/GenBank/DDBJ databases">
        <title>A Necator americanus chromosomal reference genome.</title>
        <authorList>
            <person name="Ilik V."/>
            <person name="Petrzelkova K.J."/>
            <person name="Pardy F."/>
            <person name="Fuh T."/>
            <person name="Niatou-Singa F.S."/>
            <person name="Gouil Q."/>
            <person name="Baker L."/>
            <person name="Ritchie M.E."/>
            <person name="Jex A.R."/>
            <person name="Gazzola D."/>
            <person name="Li H."/>
            <person name="Toshio Fujiwara R."/>
            <person name="Zhan B."/>
            <person name="Aroian R.V."/>
            <person name="Pafco B."/>
            <person name="Schwarz E.M."/>
        </authorList>
    </citation>
    <scope>NUCLEOTIDE SEQUENCE [LARGE SCALE GENOMIC DNA]</scope>
    <source>
        <strain evidence="4 5">Aroian</strain>
        <tissue evidence="4">Whole animal</tissue>
    </source>
</reference>